<reference evidence="7" key="1">
    <citation type="submission" date="2020-11" db="EMBL/GenBank/DDBJ databases">
        <title>Nocardioides sp. nov., isolated from Soil of Cynanchum wilfordii Hemsley rhizosphere.</title>
        <authorList>
            <person name="Lee J.-S."/>
            <person name="Suh M.K."/>
            <person name="Kim J.-S."/>
        </authorList>
    </citation>
    <scope>NUCLEOTIDE SEQUENCE</scope>
    <source>
        <strain evidence="7">KCTC 19275</strain>
    </source>
</reference>
<evidence type="ECO:0000256" key="5">
    <source>
        <dbReference type="SAM" id="MobiDB-lite"/>
    </source>
</evidence>
<dbReference type="EMBL" id="JADKPN010000001">
    <property type="protein sequence ID" value="MBF4761792.1"/>
    <property type="molecule type" value="Genomic_DNA"/>
</dbReference>
<dbReference type="GO" id="GO:0046872">
    <property type="term" value="F:metal ion binding"/>
    <property type="evidence" value="ECO:0007669"/>
    <property type="project" value="UniProtKB-KW"/>
</dbReference>
<evidence type="ECO:0000256" key="3">
    <source>
        <dbReference type="ARBA" id="ARBA00022723"/>
    </source>
</evidence>
<comment type="cofactor">
    <cofactor evidence="1">
        <name>Zn(2+)</name>
        <dbReference type="ChEBI" id="CHEBI:29105"/>
    </cofactor>
</comment>
<dbReference type="PROSITE" id="PS50860">
    <property type="entry name" value="AA_TRNA_LIGASE_II_ALA"/>
    <property type="match status" value="1"/>
</dbReference>
<dbReference type="SUPFAM" id="SSF50447">
    <property type="entry name" value="Translation proteins"/>
    <property type="match status" value="1"/>
</dbReference>
<dbReference type="Proteomes" id="UP000640489">
    <property type="component" value="Unassembled WGS sequence"/>
</dbReference>
<evidence type="ECO:0000256" key="4">
    <source>
        <dbReference type="ARBA" id="ARBA00022833"/>
    </source>
</evidence>
<accession>A0A930V8B5</accession>
<gene>
    <name evidence="7" type="ORF">ISU07_01525</name>
</gene>
<dbReference type="Gene3D" id="3.30.980.10">
    <property type="entry name" value="Threonyl-trna Synthetase, Chain A, domain 2"/>
    <property type="match status" value="1"/>
</dbReference>
<organism evidence="7 8">
    <name type="scientific">Nocardioides islandensis</name>
    <dbReference type="NCBI Taxonomy" id="433663"/>
    <lineage>
        <taxon>Bacteria</taxon>
        <taxon>Bacillati</taxon>
        <taxon>Actinomycetota</taxon>
        <taxon>Actinomycetes</taxon>
        <taxon>Propionibacteriales</taxon>
        <taxon>Nocardioidaceae</taxon>
        <taxon>Nocardioides</taxon>
    </lineage>
</organism>
<dbReference type="GO" id="GO:0005737">
    <property type="term" value="C:cytoplasm"/>
    <property type="evidence" value="ECO:0007669"/>
    <property type="project" value="UniProtKB-SubCell"/>
</dbReference>
<dbReference type="Gene3D" id="2.40.30.130">
    <property type="match status" value="1"/>
</dbReference>
<comment type="subcellular location">
    <subcellularLocation>
        <location evidence="2">Cytoplasm</location>
    </subcellularLocation>
</comment>
<feature type="domain" description="Alanyl-transfer RNA synthetases family profile" evidence="6">
    <location>
        <begin position="15"/>
        <end position="251"/>
    </location>
</feature>
<dbReference type="InterPro" id="IPR012947">
    <property type="entry name" value="tRNA_SAD"/>
</dbReference>
<name>A0A930V8B5_9ACTN</name>
<feature type="compositionally biased region" description="Basic and acidic residues" evidence="5">
    <location>
        <begin position="243"/>
        <end position="269"/>
    </location>
</feature>
<evidence type="ECO:0000256" key="2">
    <source>
        <dbReference type="ARBA" id="ARBA00004496"/>
    </source>
</evidence>
<proteinExistence type="predicted"/>
<dbReference type="InterPro" id="IPR018165">
    <property type="entry name" value="Ala-tRNA-synth_IIc_core"/>
</dbReference>
<evidence type="ECO:0000313" key="7">
    <source>
        <dbReference type="EMBL" id="MBF4761792.1"/>
    </source>
</evidence>
<dbReference type="PANTHER" id="PTHR43462:SF1">
    <property type="entry name" value="ALANYL-TRNA EDITING PROTEIN AARSD1"/>
    <property type="match status" value="1"/>
</dbReference>
<comment type="caution">
    <text evidence="7">The sequence shown here is derived from an EMBL/GenBank/DDBJ whole genome shotgun (WGS) entry which is preliminary data.</text>
</comment>
<evidence type="ECO:0000313" key="8">
    <source>
        <dbReference type="Proteomes" id="UP000640489"/>
    </source>
</evidence>
<keyword evidence="3" id="KW-0479">Metal-binding</keyword>
<dbReference type="InterPro" id="IPR018164">
    <property type="entry name" value="Ala-tRNA-synth_IIc_N"/>
</dbReference>
<dbReference type="GO" id="GO:0006419">
    <property type="term" value="P:alanyl-tRNA aminoacylation"/>
    <property type="evidence" value="ECO:0007669"/>
    <property type="project" value="InterPro"/>
</dbReference>
<dbReference type="Pfam" id="PF07973">
    <property type="entry name" value="tRNA_SAD"/>
    <property type="match status" value="1"/>
</dbReference>
<dbReference type="GO" id="GO:0002161">
    <property type="term" value="F:aminoacyl-tRNA deacylase activity"/>
    <property type="evidence" value="ECO:0007669"/>
    <property type="project" value="UniProtKB-ARBA"/>
</dbReference>
<dbReference type="Pfam" id="PF01411">
    <property type="entry name" value="tRNA-synt_2c"/>
    <property type="match status" value="1"/>
</dbReference>
<dbReference type="GO" id="GO:0003676">
    <property type="term" value="F:nucleic acid binding"/>
    <property type="evidence" value="ECO:0007669"/>
    <property type="project" value="InterPro"/>
</dbReference>
<dbReference type="SUPFAM" id="SSF55186">
    <property type="entry name" value="ThrRS/AlaRS common domain"/>
    <property type="match status" value="1"/>
</dbReference>
<dbReference type="InterPro" id="IPR018163">
    <property type="entry name" value="Thr/Ala-tRNA-synth_IIc_edit"/>
</dbReference>
<feature type="region of interest" description="Disordered" evidence="5">
    <location>
        <begin position="241"/>
        <end position="269"/>
    </location>
</feature>
<evidence type="ECO:0000259" key="6">
    <source>
        <dbReference type="PROSITE" id="PS50860"/>
    </source>
</evidence>
<dbReference type="InterPro" id="IPR051335">
    <property type="entry name" value="Alanyl-tRNA_Editing_Enzymes"/>
</dbReference>
<dbReference type="SMART" id="SM00863">
    <property type="entry name" value="tRNA_SAD"/>
    <property type="match status" value="1"/>
</dbReference>
<dbReference type="InterPro" id="IPR009000">
    <property type="entry name" value="Transl_B-barrel_sf"/>
</dbReference>
<dbReference type="GO" id="GO:0004813">
    <property type="term" value="F:alanine-tRNA ligase activity"/>
    <property type="evidence" value="ECO:0007669"/>
    <property type="project" value="InterPro"/>
</dbReference>
<keyword evidence="8" id="KW-1185">Reference proteome</keyword>
<keyword evidence="4" id="KW-0862">Zinc</keyword>
<dbReference type="PANTHER" id="PTHR43462">
    <property type="entry name" value="ALANYL-TRNA EDITING PROTEIN"/>
    <property type="match status" value="1"/>
</dbReference>
<dbReference type="AlphaFoldDB" id="A0A930V8B5"/>
<dbReference type="GO" id="GO:0005524">
    <property type="term" value="F:ATP binding"/>
    <property type="evidence" value="ECO:0007669"/>
    <property type="project" value="InterPro"/>
</dbReference>
<dbReference type="RefSeq" id="WP_194704982.1">
    <property type="nucleotide sequence ID" value="NZ_JADKPN010000001.1"/>
</dbReference>
<evidence type="ECO:0000256" key="1">
    <source>
        <dbReference type="ARBA" id="ARBA00001947"/>
    </source>
</evidence>
<protein>
    <submittedName>
        <fullName evidence="7">Alanyl-tRNA editing protein</fullName>
    </submittedName>
</protein>
<sequence>MAVPGRPSHWAPPDLAATELFAVDAYTTEFAAQVVEVDREGVRIRLDRTAFYPGGGGQPHDLGTIQSSEGTLFVTSVRREGGAIWHTVGDLDLDLDISEGTEVQGVLDWTRRHQLMRTHTALHILCGVIWADHGIPVTGGNMEPLKGRLDFPFPSMSADLGAQVEKRINEEIAKAHEILVDFVPRSLADADPALIRTSANLIPQAIDPLRIIDIVGLDKQADGGTHVLSTAEVGAVRVTGTESKGKDNKRIRLEVLDPQAHDTERSEDA</sequence>